<evidence type="ECO:0000256" key="7">
    <source>
        <dbReference type="ARBA" id="ARBA00022490"/>
    </source>
</evidence>
<keyword evidence="17" id="KW-1185">Reference proteome</keyword>
<comment type="subunit">
    <text evidence="4">Homodimer.</text>
</comment>
<keyword evidence="8" id="KW-0489">Methyltransferase</keyword>
<comment type="similarity">
    <text evidence="3">Belongs to the RNA methyltransferase TrmD family.</text>
</comment>
<keyword evidence="9" id="KW-0808">Transferase</keyword>
<evidence type="ECO:0000256" key="4">
    <source>
        <dbReference type="ARBA" id="ARBA00011738"/>
    </source>
</evidence>
<evidence type="ECO:0000256" key="13">
    <source>
        <dbReference type="ARBA" id="ARBA00033392"/>
    </source>
</evidence>
<evidence type="ECO:0000313" key="17">
    <source>
        <dbReference type="Proteomes" id="UP001174909"/>
    </source>
</evidence>
<dbReference type="GO" id="GO:0052906">
    <property type="term" value="F:tRNA (guanine(37)-N1)-methyltransferase activity"/>
    <property type="evidence" value="ECO:0007669"/>
    <property type="project" value="UniProtKB-EC"/>
</dbReference>
<evidence type="ECO:0000256" key="2">
    <source>
        <dbReference type="ARBA" id="ARBA00004496"/>
    </source>
</evidence>
<dbReference type="Proteomes" id="UP001174909">
    <property type="component" value="Unassembled WGS sequence"/>
</dbReference>
<evidence type="ECO:0000313" key="16">
    <source>
        <dbReference type="EMBL" id="CAI8036509.1"/>
    </source>
</evidence>
<comment type="caution">
    <text evidence="16">The sequence shown here is derived from an EMBL/GenBank/DDBJ whole genome shotgun (WGS) entry which is preliminary data.</text>
</comment>
<dbReference type="FunFam" id="3.40.1280.10:FF:000001">
    <property type="entry name" value="tRNA (guanine-N(1)-)-methyltransferase"/>
    <property type="match status" value="1"/>
</dbReference>
<feature type="domain" description="tRNA methyltransferase TRMD/TRM10-type" evidence="15">
    <location>
        <begin position="1"/>
        <end position="229"/>
    </location>
</feature>
<dbReference type="AlphaFoldDB" id="A0AA35SVK3"/>
<dbReference type="GO" id="GO:0002939">
    <property type="term" value="P:tRNA N1-guanine methylation"/>
    <property type="evidence" value="ECO:0007669"/>
    <property type="project" value="TreeGrafter"/>
</dbReference>
<dbReference type="CDD" id="cd18080">
    <property type="entry name" value="TrmD-like"/>
    <property type="match status" value="1"/>
</dbReference>
<evidence type="ECO:0000256" key="6">
    <source>
        <dbReference type="ARBA" id="ARBA00014679"/>
    </source>
</evidence>
<accession>A0AA35SVK3</accession>
<keyword evidence="10" id="KW-0949">S-adenosyl-L-methionine</keyword>
<organism evidence="16 17">
    <name type="scientific">Geodia barretti</name>
    <name type="common">Barrett's horny sponge</name>
    <dbReference type="NCBI Taxonomy" id="519541"/>
    <lineage>
        <taxon>Eukaryota</taxon>
        <taxon>Metazoa</taxon>
        <taxon>Porifera</taxon>
        <taxon>Demospongiae</taxon>
        <taxon>Heteroscleromorpha</taxon>
        <taxon>Tetractinellida</taxon>
        <taxon>Astrophorina</taxon>
        <taxon>Geodiidae</taxon>
        <taxon>Geodia</taxon>
    </lineage>
</organism>
<sequence>MRFHVLTLFPEAFEGPVRHSMLGRAIQRGLLSVQIIDIRSYTHDIHGTADDYQFGGGHGMVLKPEPIFDAVSDTLSPYPTRDRHAFPVVLLSPQGRKLDQQLVLELATAPGLVLICGHYAGVDERVRTHLATHDISIGDYVLTGGELAAMVIIDAVSRFTPGVVGAADNVQEDSITSGLLQHPLYTRPSDFHGMTVPDVLLSGHHAQIDRWRREESLRRTLENRPDLLDSADLSLTDRAFLAGLGYVGISSLLDDGFESQE</sequence>
<dbReference type="InterPro" id="IPR016009">
    <property type="entry name" value="tRNA_MeTrfase_TRMD/TRM10"/>
</dbReference>
<name>A0AA35SVK3_GEOBA</name>
<dbReference type="NCBIfam" id="TIGR00088">
    <property type="entry name" value="trmD"/>
    <property type="match status" value="1"/>
</dbReference>
<keyword evidence="11" id="KW-0819">tRNA processing</keyword>
<evidence type="ECO:0000256" key="5">
    <source>
        <dbReference type="ARBA" id="ARBA00012807"/>
    </source>
</evidence>
<dbReference type="FunFam" id="1.10.1270.20:FF:000001">
    <property type="entry name" value="tRNA (guanine-N(1)-)-methyltransferase"/>
    <property type="match status" value="1"/>
</dbReference>
<reference evidence="16" key="1">
    <citation type="submission" date="2023-03" db="EMBL/GenBank/DDBJ databases">
        <authorList>
            <person name="Steffen K."/>
            <person name="Cardenas P."/>
        </authorList>
    </citation>
    <scope>NUCLEOTIDE SEQUENCE</scope>
</reference>
<dbReference type="InterPro" id="IPR029026">
    <property type="entry name" value="tRNA_m1G_MTases_N"/>
</dbReference>
<protein>
    <recommendedName>
        <fullName evidence="6">tRNA (guanine-N(1)-)-methyltransferase</fullName>
        <ecNumber evidence="5">2.1.1.228</ecNumber>
    </recommendedName>
    <alternativeName>
        <fullName evidence="12">M1G-methyltransferase</fullName>
    </alternativeName>
    <alternativeName>
        <fullName evidence="13">tRNA [GM37] methyltransferase</fullName>
    </alternativeName>
</protein>
<dbReference type="PANTHER" id="PTHR46417">
    <property type="entry name" value="TRNA (GUANINE-N(1)-)-METHYLTRANSFERASE"/>
    <property type="match status" value="1"/>
</dbReference>
<comment type="function">
    <text evidence="1">Specifically methylates guanosine-37 in various tRNAs.</text>
</comment>
<comment type="subcellular location">
    <subcellularLocation>
        <location evidence="2">Cytoplasm</location>
    </subcellularLocation>
</comment>
<evidence type="ECO:0000256" key="12">
    <source>
        <dbReference type="ARBA" id="ARBA00029736"/>
    </source>
</evidence>
<dbReference type="PIRSF" id="PIRSF000386">
    <property type="entry name" value="tRNA_mtase"/>
    <property type="match status" value="1"/>
</dbReference>
<dbReference type="Pfam" id="PF01746">
    <property type="entry name" value="tRNA_m1G_MT"/>
    <property type="match status" value="1"/>
</dbReference>
<evidence type="ECO:0000259" key="15">
    <source>
        <dbReference type="Pfam" id="PF01746"/>
    </source>
</evidence>
<gene>
    <name evidence="16" type="ORF">GBAR_LOCUS20450</name>
</gene>
<dbReference type="Gene3D" id="3.40.1280.10">
    <property type="match status" value="1"/>
</dbReference>
<keyword evidence="7" id="KW-0963">Cytoplasm</keyword>
<evidence type="ECO:0000256" key="10">
    <source>
        <dbReference type="ARBA" id="ARBA00022691"/>
    </source>
</evidence>
<comment type="catalytic activity">
    <reaction evidence="14">
        <text>guanosine(37) in tRNA + S-adenosyl-L-methionine = N(1)-methylguanosine(37) in tRNA + S-adenosyl-L-homocysteine + H(+)</text>
        <dbReference type="Rhea" id="RHEA:36899"/>
        <dbReference type="Rhea" id="RHEA-COMP:10145"/>
        <dbReference type="Rhea" id="RHEA-COMP:10147"/>
        <dbReference type="ChEBI" id="CHEBI:15378"/>
        <dbReference type="ChEBI" id="CHEBI:57856"/>
        <dbReference type="ChEBI" id="CHEBI:59789"/>
        <dbReference type="ChEBI" id="CHEBI:73542"/>
        <dbReference type="ChEBI" id="CHEBI:74269"/>
        <dbReference type="EC" id="2.1.1.228"/>
    </reaction>
</comment>
<evidence type="ECO:0000256" key="3">
    <source>
        <dbReference type="ARBA" id="ARBA00007630"/>
    </source>
</evidence>
<dbReference type="HAMAP" id="MF_00605">
    <property type="entry name" value="TrmD"/>
    <property type="match status" value="1"/>
</dbReference>
<dbReference type="NCBIfam" id="NF000648">
    <property type="entry name" value="PRK00026.1"/>
    <property type="match status" value="1"/>
</dbReference>
<dbReference type="PANTHER" id="PTHR46417:SF1">
    <property type="entry name" value="TRNA (GUANINE-N(1)-)-METHYLTRANSFERASE"/>
    <property type="match status" value="1"/>
</dbReference>
<evidence type="ECO:0000256" key="9">
    <source>
        <dbReference type="ARBA" id="ARBA00022679"/>
    </source>
</evidence>
<dbReference type="InterPro" id="IPR002649">
    <property type="entry name" value="tRNA_m1G_MeTrfase_TrmD"/>
</dbReference>
<evidence type="ECO:0000256" key="11">
    <source>
        <dbReference type="ARBA" id="ARBA00022694"/>
    </source>
</evidence>
<evidence type="ECO:0000256" key="1">
    <source>
        <dbReference type="ARBA" id="ARBA00002634"/>
    </source>
</evidence>
<dbReference type="SUPFAM" id="SSF75217">
    <property type="entry name" value="alpha/beta knot"/>
    <property type="match status" value="1"/>
</dbReference>
<evidence type="ECO:0000256" key="14">
    <source>
        <dbReference type="ARBA" id="ARBA00047783"/>
    </source>
</evidence>
<dbReference type="EC" id="2.1.1.228" evidence="5"/>
<dbReference type="EMBL" id="CASHTH010002874">
    <property type="protein sequence ID" value="CAI8036509.1"/>
    <property type="molecule type" value="Genomic_DNA"/>
</dbReference>
<proteinExistence type="inferred from homology"/>
<dbReference type="InterPro" id="IPR029028">
    <property type="entry name" value="Alpha/beta_knot_MTases"/>
</dbReference>
<dbReference type="Gene3D" id="1.10.1270.20">
    <property type="entry name" value="tRNA(m1g37)methyltransferase, domain 2"/>
    <property type="match status" value="1"/>
</dbReference>
<dbReference type="InterPro" id="IPR023148">
    <property type="entry name" value="tRNA_m1G_MeTrfase_C_sf"/>
</dbReference>
<dbReference type="GO" id="GO:0005829">
    <property type="term" value="C:cytosol"/>
    <property type="evidence" value="ECO:0007669"/>
    <property type="project" value="TreeGrafter"/>
</dbReference>
<evidence type="ECO:0000256" key="8">
    <source>
        <dbReference type="ARBA" id="ARBA00022603"/>
    </source>
</evidence>